<dbReference type="EMBL" id="AP017928">
    <property type="protein sequence ID" value="BBA37442.1"/>
    <property type="molecule type" value="Genomic_DNA"/>
</dbReference>
<dbReference type="InterPro" id="IPR001610">
    <property type="entry name" value="PAC"/>
</dbReference>
<evidence type="ECO:0000313" key="10">
    <source>
        <dbReference type="Proteomes" id="UP000266313"/>
    </source>
</evidence>
<dbReference type="InterPro" id="IPR000014">
    <property type="entry name" value="PAS"/>
</dbReference>
<feature type="domain" description="PAC" evidence="8">
    <location>
        <begin position="95"/>
        <end position="149"/>
    </location>
</feature>
<dbReference type="PANTHER" id="PTHR43304:SF1">
    <property type="entry name" value="PAC DOMAIN-CONTAINING PROTEIN"/>
    <property type="match status" value="1"/>
</dbReference>
<sequence>MSKHPTDKPASKPPGEALPVENGMLALFAETVEQAPVAISITDGKANILYVNKAFTRVTGYAPEESIGRNESMLSDKNTPKSVYEELWRRIQSQQTWHGYLLNRHKDGRRYLADLTIAPILSERNETTHYIGMHRDITEMYRLEQQVTQQKVLIETVVDSIPVATVLLDEADNVVLDNQMYKTLSGDLGLVDPARTFIDILRDDMAEEWERMKQRKSGFHNREVRFDRGGHYAPRWYACAGSWFCLEDDRVEAFFNENAQTYLLLTMTDITQQKRQAEEIRINALKALMAEEEKIQRLRETLSGAIHHIQGPINLLKAAKTMLTRRGLDARSVSLVDILDQIRSAGEHSVALMKRCIPEHNNSAMTPVNLNQLLHETIVLLTERLLACGIVVDWKPTPVLPALMGRESHLRTMFKQIIENAIEAMNQSGIVTRELRISTWCDQHLLHVSIEDTGPGIPDELRVKVFEPFFSTKNDGHGGHSGTGLTMAQEVINQHLGLIRIDPNYREGCRVRIQFNIHNTIFIPEKVSDHG</sequence>
<dbReference type="InterPro" id="IPR004358">
    <property type="entry name" value="Sig_transdc_His_kin-like_C"/>
</dbReference>
<gene>
    <name evidence="9" type="ORF">sS8_5525</name>
</gene>
<evidence type="ECO:0000259" key="6">
    <source>
        <dbReference type="PROSITE" id="PS50109"/>
    </source>
</evidence>
<dbReference type="Proteomes" id="UP000266313">
    <property type="component" value="Chromosome"/>
</dbReference>
<dbReference type="PANTHER" id="PTHR43304">
    <property type="entry name" value="PHYTOCHROME-LIKE PROTEIN CPH1"/>
    <property type="match status" value="1"/>
</dbReference>
<dbReference type="KEGG" id="mmai:sS8_5525"/>
<dbReference type="PROSITE" id="PS50109">
    <property type="entry name" value="HIS_KIN"/>
    <property type="match status" value="1"/>
</dbReference>
<dbReference type="GO" id="GO:0009399">
    <property type="term" value="P:nitrogen fixation"/>
    <property type="evidence" value="ECO:0007669"/>
    <property type="project" value="InterPro"/>
</dbReference>
<evidence type="ECO:0000313" key="9">
    <source>
        <dbReference type="EMBL" id="BBA37442.1"/>
    </source>
</evidence>
<dbReference type="PROSITE" id="PS50113">
    <property type="entry name" value="PAC"/>
    <property type="match status" value="1"/>
</dbReference>
<accession>A0A250L0S5</accession>
<organism evidence="9 10">
    <name type="scientific">Methylocaldum marinum</name>
    <dbReference type="NCBI Taxonomy" id="1432792"/>
    <lineage>
        <taxon>Bacteria</taxon>
        <taxon>Pseudomonadati</taxon>
        <taxon>Pseudomonadota</taxon>
        <taxon>Gammaproteobacteria</taxon>
        <taxon>Methylococcales</taxon>
        <taxon>Methylococcaceae</taxon>
        <taxon>Methylocaldum</taxon>
    </lineage>
</organism>
<dbReference type="Pfam" id="PF00989">
    <property type="entry name" value="PAS"/>
    <property type="match status" value="1"/>
</dbReference>
<dbReference type="CDD" id="cd00130">
    <property type="entry name" value="PAS"/>
    <property type="match status" value="1"/>
</dbReference>
<dbReference type="GO" id="GO:0006355">
    <property type="term" value="P:regulation of DNA-templated transcription"/>
    <property type="evidence" value="ECO:0007669"/>
    <property type="project" value="InterPro"/>
</dbReference>
<evidence type="ECO:0000256" key="3">
    <source>
        <dbReference type="ARBA" id="ARBA00022553"/>
    </source>
</evidence>
<keyword evidence="5 9" id="KW-0418">Kinase</keyword>
<dbReference type="SUPFAM" id="SSF55785">
    <property type="entry name" value="PYP-like sensor domain (PAS domain)"/>
    <property type="match status" value="2"/>
</dbReference>
<dbReference type="InterPro" id="IPR005467">
    <property type="entry name" value="His_kinase_dom"/>
</dbReference>
<feature type="domain" description="PAS" evidence="7">
    <location>
        <begin position="24"/>
        <end position="70"/>
    </location>
</feature>
<dbReference type="RefSeq" id="WP_232020455.1">
    <property type="nucleotide sequence ID" value="NZ_AP017928.1"/>
</dbReference>
<dbReference type="Gene3D" id="3.30.450.20">
    <property type="entry name" value="PAS domain"/>
    <property type="match status" value="2"/>
</dbReference>
<protein>
    <recommendedName>
        <fullName evidence="2">histidine kinase</fullName>
        <ecNumber evidence="2">2.7.13.3</ecNumber>
    </recommendedName>
</protein>
<dbReference type="EC" id="2.7.13.3" evidence="2"/>
<evidence type="ECO:0000256" key="2">
    <source>
        <dbReference type="ARBA" id="ARBA00012438"/>
    </source>
</evidence>
<comment type="catalytic activity">
    <reaction evidence="1">
        <text>ATP + protein L-histidine = ADP + protein N-phospho-L-histidine.</text>
        <dbReference type="EC" id="2.7.13.3"/>
    </reaction>
</comment>
<dbReference type="SUPFAM" id="SSF55874">
    <property type="entry name" value="ATPase domain of HSP90 chaperone/DNA topoisomerase II/histidine kinase"/>
    <property type="match status" value="1"/>
</dbReference>
<keyword evidence="10" id="KW-1185">Reference proteome</keyword>
<proteinExistence type="predicted"/>
<keyword evidence="3" id="KW-0597">Phosphoprotein</keyword>
<dbReference type="InterPro" id="IPR003594">
    <property type="entry name" value="HATPase_dom"/>
</dbReference>
<dbReference type="NCBIfam" id="TIGR00229">
    <property type="entry name" value="sensory_box"/>
    <property type="match status" value="1"/>
</dbReference>
<evidence type="ECO:0000256" key="1">
    <source>
        <dbReference type="ARBA" id="ARBA00000085"/>
    </source>
</evidence>
<dbReference type="InterPro" id="IPR052162">
    <property type="entry name" value="Sensor_kinase/Photoreceptor"/>
</dbReference>
<dbReference type="InterPro" id="IPR014285">
    <property type="entry name" value="N_fixation_neg-reg_NifL"/>
</dbReference>
<dbReference type="PROSITE" id="PS50112">
    <property type="entry name" value="PAS"/>
    <property type="match status" value="1"/>
</dbReference>
<name>A0A250L0S5_9GAMM</name>
<evidence type="ECO:0000256" key="5">
    <source>
        <dbReference type="ARBA" id="ARBA00022777"/>
    </source>
</evidence>
<dbReference type="InterPro" id="IPR036890">
    <property type="entry name" value="HATPase_C_sf"/>
</dbReference>
<evidence type="ECO:0000259" key="8">
    <source>
        <dbReference type="PROSITE" id="PS50113"/>
    </source>
</evidence>
<reference evidence="9 10" key="1">
    <citation type="submission" date="2016-12" db="EMBL/GenBank/DDBJ databases">
        <title>Genome sequencing of Methylocaldum marinum.</title>
        <authorList>
            <person name="Takeuchi M."/>
            <person name="Kamagata Y."/>
            <person name="Hiraoka S."/>
            <person name="Oshima K."/>
            <person name="Hattori M."/>
            <person name="Iwasaki W."/>
        </authorList>
    </citation>
    <scope>NUCLEOTIDE SEQUENCE [LARGE SCALE GENOMIC DNA]</scope>
    <source>
        <strain evidence="9 10">S8</strain>
    </source>
</reference>
<feature type="domain" description="Histidine kinase" evidence="6">
    <location>
        <begin position="304"/>
        <end position="519"/>
    </location>
</feature>
<dbReference type="PRINTS" id="PR00344">
    <property type="entry name" value="BCTRLSENSOR"/>
</dbReference>
<dbReference type="SMART" id="SM00387">
    <property type="entry name" value="HATPase_c"/>
    <property type="match status" value="1"/>
</dbReference>
<dbReference type="SMART" id="SM00086">
    <property type="entry name" value="PAC"/>
    <property type="match status" value="2"/>
</dbReference>
<dbReference type="InterPro" id="IPR035965">
    <property type="entry name" value="PAS-like_dom_sf"/>
</dbReference>
<dbReference type="GO" id="GO:0004673">
    <property type="term" value="F:protein histidine kinase activity"/>
    <property type="evidence" value="ECO:0007669"/>
    <property type="project" value="UniProtKB-EC"/>
</dbReference>
<evidence type="ECO:0000256" key="4">
    <source>
        <dbReference type="ARBA" id="ARBA00022679"/>
    </source>
</evidence>
<dbReference type="Pfam" id="PF02518">
    <property type="entry name" value="HATPase_c"/>
    <property type="match status" value="1"/>
</dbReference>
<dbReference type="AlphaFoldDB" id="A0A250L0S5"/>
<dbReference type="InterPro" id="IPR000700">
    <property type="entry name" value="PAS-assoc_C"/>
</dbReference>
<dbReference type="InterPro" id="IPR013767">
    <property type="entry name" value="PAS_fold"/>
</dbReference>
<dbReference type="GO" id="GO:0007165">
    <property type="term" value="P:signal transduction"/>
    <property type="evidence" value="ECO:0007669"/>
    <property type="project" value="InterPro"/>
</dbReference>
<dbReference type="SMART" id="SM00091">
    <property type="entry name" value="PAS"/>
    <property type="match status" value="2"/>
</dbReference>
<keyword evidence="4" id="KW-0808">Transferase</keyword>
<dbReference type="NCBIfam" id="TIGR02938">
    <property type="entry name" value="nifL_nitrog"/>
    <property type="match status" value="1"/>
</dbReference>
<evidence type="ECO:0000259" key="7">
    <source>
        <dbReference type="PROSITE" id="PS50112"/>
    </source>
</evidence>
<dbReference type="Gene3D" id="3.30.565.10">
    <property type="entry name" value="Histidine kinase-like ATPase, C-terminal domain"/>
    <property type="match status" value="1"/>
</dbReference>